<gene>
    <name evidence="2" type="ORF">COLSTE_00265</name>
</gene>
<dbReference type="EMBL" id="ABXJ01000014">
    <property type="protein sequence ID" value="EEA91497.1"/>
    <property type="molecule type" value="Genomic_DNA"/>
</dbReference>
<comment type="caution">
    <text evidence="2">The sequence shown here is derived from an EMBL/GenBank/DDBJ whole genome shotgun (WGS) entry which is preliminary data.</text>
</comment>
<keyword evidence="3" id="KW-1185">Reference proteome</keyword>
<evidence type="ECO:0000313" key="2">
    <source>
        <dbReference type="EMBL" id="EEA91497.1"/>
    </source>
</evidence>
<dbReference type="HOGENOM" id="CLU_1945086_0_0_11"/>
<dbReference type="Proteomes" id="UP000003560">
    <property type="component" value="Unassembled WGS sequence"/>
</dbReference>
<name>B6G875_9ACTN</name>
<dbReference type="STRING" id="445975.COLSTE_00265"/>
<sequence length="129" mass="14145">MGCVRTPTLLPASTILLDLPGGREDEESRRAFTDVSLACGHARSVCHVAPRFNVEAPAHSRAAPAREEASHTACHDVPVRSRGGTPPRLLARALRPRTWKHPPSGRSVSDARRPAERMGRARECVRTHF</sequence>
<organism evidence="2 3">
    <name type="scientific">Collinsella stercoris DSM 13279</name>
    <dbReference type="NCBI Taxonomy" id="445975"/>
    <lineage>
        <taxon>Bacteria</taxon>
        <taxon>Bacillati</taxon>
        <taxon>Actinomycetota</taxon>
        <taxon>Coriobacteriia</taxon>
        <taxon>Coriobacteriales</taxon>
        <taxon>Coriobacteriaceae</taxon>
        <taxon>Collinsella</taxon>
    </lineage>
</organism>
<protein>
    <submittedName>
        <fullName evidence="2">Uncharacterized protein</fullName>
    </submittedName>
</protein>
<evidence type="ECO:0000313" key="3">
    <source>
        <dbReference type="Proteomes" id="UP000003560"/>
    </source>
</evidence>
<proteinExistence type="predicted"/>
<feature type="compositionally biased region" description="Basic and acidic residues" evidence="1">
    <location>
        <begin position="109"/>
        <end position="129"/>
    </location>
</feature>
<feature type="compositionally biased region" description="Basic and acidic residues" evidence="1">
    <location>
        <begin position="64"/>
        <end position="79"/>
    </location>
</feature>
<reference evidence="2 3" key="1">
    <citation type="submission" date="2008-10" db="EMBL/GenBank/DDBJ databases">
        <title>Draft genome sequence of Collinsella stercoris (DSM 13279).</title>
        <authorList>
            <person name="Sudarsanam P."/>
            <person name="Ley R."/>
            <person name="Guruge J."/>
            <person name="Turnbaugh P.J."/>
            <person name="Mahowald M."/>
            <person name="Liep D."/>
            <person name="Gordon J."/>
        </authorList>
    </citation>
    <scope>NUCLEOTIDE SEQUENCE [LARGE SCALE GENOMIC DNA]</scope>
    <source>
        <strain evidence="2 3">DSM 13279</strain>
    </source>
</reference>
<feature type="region of interest" description="Disordered" evidence="1">
    <location>
        <begin position="59"/>
        <end position="129"/>
    </location>
</feature>
<dbReference type="AlphaFoldDB" id="B6G875"/>
<evidence type="ECO:0000256" key="1">
    <source>
        <dbReference type="SAM" id="MobiDB-lite"/>
    </source>
</evidence>
<accession>B6G875</accession>
<reference evidence="2 3" key="2">
    <citation type="submission" date="2008-10" db="EMBL/GenBank/DDBJ databases">
        <authorList>
            <person name="Fulton L."/>
            <person name="Clifton S."/>
            <person name="Fulton B."/>
            <person name="Xu J."/>
            <person name="Minx P."/>
            <person name="Pepin K.H."/>
            <person name="Johnson M."/>
            <person name="Thiruvilangam P."/>
            <person name="Bhonagiri V."/>
            <person name="Nash W.E."/>
            <person name="Mardis E.R."/>
            <person name="Wilson R.K."/>
        </authorList>
    </citation>
    <scope>NUCLEOTIDE SEQUENCE [LARGE SCALE GENOMIC DNA]</scope>
    <source>
        <strain evidence="2 3">DSM 13279</strain>
    </source>
</reference>